<name>A0ABP6XWS3_9ACTN</name>
<gene>
    <name evidence="1" type="ORF">GCM10022419_062310</name>
</gene>
<dbReference type="Proteomes" id="UP001500630">
    <property type="component" value="Unassembled WGS sequence"/>
</dbReference>
<accession>A0ABP6XWS3</accession>
<keyword evidence="2" id="KW-1185">Reference proteome</keyword>
<evidence type="ECO:0000313" key="1">
    <source>
        <dbReference type="EMBL" id="GAA3572948.1"/>
    </source>
</evidence>
<protein>
    <submittedName>
        <fullName evidence="1">Uncharacterized protein</fullName>
    </submittedName>
</protein>
<proteinExistence type="predicted"/>
<sequence length="145" mass="15315">MCLHPGEQEGWQGISGAGVTLPPKHDRLVGVIVSAETGYAHRRLYVVPLAAALEASPALAAALQEVTGSPVVVQVYAAPAYRHALMQVSLEALRCGWPTSTIRACSASNASAWPMSGPTRPMCPAITTTTWSRRCERRTPSGGCC</sequence>
<dbReference type="EMBL" id="BAABDQ010000015">
    <property type="protein sequence ID" value="GAA3572948.1"/>
    <property type="molecule type" value="Genomic_DNA"/>
</dbReference>
<organism evidence="1 2">
    <name type="scientific">Nonomuraea rosea</name>
    <dbReference type="NCBI Taxonomy" id="638574"/>
    <lineage>
        <taxon>Bacteria</taxon>
        <taxon>Bacillati</taxon>
        <taxon>Actinomycetota</taxon>
        <taxon>Actinomycetes</taxon>
        <taxon>Streptosporangiales</taxon>
        <taxon>Streptosporangiaceae</taxon>
        <taxon>Nonomuraea</taxon>
    </lineage>
</organism>
<evidence type="ECO:0000313" key="2">
    <source>
        <dbReference type="Proteomes" id="UP001500630"/>
    </source>
</evidence>
<reference evidence="2" key="1">
    <citation type="journal article" date="2019" name="Int. J. Syst. Evol. Microbiol.">
        <title>The Global Catalogue of Microorganisms (GCM) 10K type strain sequencing project: providing services to taxonomists for standard genome sequencing and annotation.</title>
        <authorList>
            <consortium name="The Broad Institute Genomics Platform"/>
            <consortium name="The Broad Institute Genome Sequencing Center for Infectious Disease"/>
            <person name="Wu L."/>
            <person name="Ma J."/>
        </authorList>
    </citation>
    <scope>NUCLEOTIDE SEQUENCE [LARGE SCALE GENOMIC DNA]</scope>
    <source>
        <strain evidence="2">JCM 17326</strain>
    </source>
</reference>
<comment type="caution">
    <text evidence="1">The sequence shown here is derived from an EMBL/GenBank/DDBJ whole genome shotgun (WGS) entry which is preliminary data.</text>
</comment>